<organism evidence="1 2">
    <name type="scientific">Colletotrichum tanaceti</name>
    <dbReference type="NCBI Taxonomy" id="1306861"/>
    <lineage>
        <taxon>Eukaryota</taxon>
        <taxon>Fungi</taxon>
        <taxon>Dikarya</taxon>
        <taxon>Ascomycota</taxon>
        <taxon>Pezizomycotina</taxon>
        <taxon>Sordariomycetes</taxon>
        <taxon>Hypocreomycetidae</taxon>
        <taxon>Glomerellales</taxon>
        <taxon>Glomerellaceae</taxon>
        <taxon>Colletotrichum</taxon>
        <taxon>Colletotrichum destructivum species complex</taxon>
    </lineage>
</organism>
<gene>
    <name evidence="1" type="ORF">CTA1_10434</name>
</gene>
<dbReference type="AlphaFoldDB" id="A0A4U6XUX8"/>
<reference evidence="1 2" key="1">
    <citation type="journal article" date="2019" name="PLoS ONE">
        <title>Comparative genome analysis indicates high evolutionary potential of pathogenicity genes in Colletotrichum tanaceti.</title>
        <authorList>
            <person name="Lelwala R.V."/>
            <person name="Korhonen P.K."/>
            <person name="Young N.D."/>
            <person name="Scott J.B."/>
            <person name="Ades P.A."/>
            <person name="Gasser R.B."/>
            <person name="Taylor P.W.J."/>
        </authorList>
    </citation>
    <scope>NUCLEOTIDE SEQUENCE [LARGE SCALE GENOMIC DNA]</scope>
    <source>
        <strain evidence="1">BRIP57314</strain>
    </source>
</reference>
<protein>
    <submittedName>
        <fullName evidence="1">Uncharacterized protein</fullName>
    </submittedName>
</protein>
<keyword evidence="2" id="KW-1185">Reference proteome</keyword>
<evidence type="ECO:0000313" key="2">
    <source>
        <dbReference type="Proteomes" id="UP000310108"/>
    </source>
</evidence>
<comment type="caution">
    <text evidence="1">The sequence shown here is derived from an EMBL/GenBank/DDBJ whole genome shotgun (WGS) entry which is preliminary data.</text>
</comment>
<dbReference type="OrthoDB" id="4846284at2759"/>
<sequence length="377" mass="41610">MVPRKISGIRIDESDYFEDREEDETAAWRAHLVEIMSHFSTMSELTIGFLDLARFPAERRTQVLRPGQAQRALIVQWLRVEHAGEATSFILNQPDITFLGIGAVTLARNANEKDGKDEERVEEEEGGETVENDSVAIVALPPSWTEPTVRLDRLRHLCLFSDSGRLTWSHVVPLLAEGTLAELTTLIAECHDREAFVRLIGAAAPALRSLAVSFNGPGVDIDISKARSLTNLSIGLAMYPANEHVLADTVATISSAPPTVERVFLNIGPTTIETEQQLDGASLLWATLDNRLVAMPQLRRVIIIIVFDNCISMLMGMTGGSGGFVEKWKLDALNYIRKWLPLCEAKGLVEVKDATGSWTTSAFAGYNLPEKTAWRTV</sequence>
<accession>A0A4U6XUX8</accession>
<dbReference type="Proteomes" id="UP000310108">
    <property type="component" value="Unassembled WGS sequence"/>
</dbReference>
<evidence type="ECO:0000313" key="1">
    <source>
        <dbReference type="EMBL" id="TKW59731.1"/>
    </source>
</evidence>
<name>A0A4U6XUX8_9PEZI</name>
<proteinExistence type="predicted"/>
<dbReference type="EMBL" id="PJEX01000005">
    <property type="protein sequence ID" value="TKW59731.1"/>
    <property type="molecule type" value="Genomic_DNA"/>
</dbReference>